<evidence type="ECO:0000256" key="1">
    <source>
        <dbReference type="SAM" id="Phobius"/>
    </source>
</evidence>
<dbReference type="EMBL" id="ABNSCA010000032">
    <property type="protein sequence ID" value="ELN6934588.1"/>
    <property type="molecule type" value="Genomic_DNA"/>
</dbReference>
<accession>A0AAI9CVE7</accession>
<comment type="caution">
    <text evidence="2">The sequence shown here is derived from an EMBL/GenBank/DDBJ whole genome shotgun (WGS) entry which is preliminary data.</text>
</comment>
<dbReference type="AlphaFoldDB" id="A0AAI9CVE7"/>
<evidence type="ECO:0000313" key="3">
    <source>
        <dbReference type="Proteomes" id="UP001253463"/>
    </source>
</evidence>
<name>A0AAI9CVE7_9VIBR</name>
<sequence length="155" mass="17406">MTTTKRLILLLLIVFGLVLTVVSTYSIVSETMNYLKLGVQKQVEIVQNLGMYNSTRGSDVNWYEVSLDGNLSKQKFAFAFQVGDKVDVLVLPGGSDDMMLGRANDNIFVLMGNRLGGLYLGFSVIPFALFIVFVGSQTIWDILFNPLKLKKKKRW</sequence>
<keyword evidence="1" id="KW-0472">Membrane</keyword>
<dbReference type="Proteomes" id="UP001253463">
    <property type="component" value="Unassembled WGS sequence"/>
</dbReference>
<protein>
    <submittedName>
        <fullName evidence="2">Uncharacterized protein</fullName>
    </submittedName>
</protein>
<keyword evidence="1" id="KW-1133">Transmembrane helix</keyword>
<reference evidence="2" key="1">
    <citation type="submission" date="2023-10" db="EMBL/GenBank/DDBJ databases">
        <authorList>
            <consortium name="PulseNet: The National Subtyping Network for Foodborne Disease Surveillance"/>
        </authorList>
    </citation>
    <scope>NUCLEOTIDE SEQUENCE</scope>
    <source>
        <strain evidence="2">PNUSAV004886</strain>
    </source>
</reference>
<keyword evidence="1" id="KW-0812">Transmembrane</keyword>
<feature type="transmembrane region" description="Helical" evidence="1">
    <location>
        <begin position="118"/>
        <end position="144"/>
    </location>
</feature>
<organism evidence="2 3">
    <name type="scientific">Vibrio navarrensis</name>
    <dbReference type="NCBI Taxonomy" id="29495"/>
    <lineage>
        <taxon>Bacteria</taxon>
        <taxon>Pseudomonadati</taxon>
        <taxon>Pseudomonadota</taxon>
        <taxon>Gammaproteobacteria</taxon>
        <taxon>Vibrionales</taxon>
        <taxon>Vibrionaceae</taxon>
        <taxon>Vibrio</taxon>
    </lineage>
</organism>
<gene>
    <name evidence="2" type="ORF">RZY48_004100</name>
</gene>
<evidence type="ECO:0000313" key="2">
    <source>
        <dbReference type="EMBL" id="ELN6934588.1"/>
    </source>
</evidence>
<proteinExistence type="predicted"/>